<dbReference type="Pfam" id="PF17667">
    <property type="entry name" value="Pkinase_fungal"/>
    <property type="match status" value="1"/>
</dbReference>
<proteinExistence type="predicted"/>
<evidence type="ECO:0000259" key="1">
    <source>
        <dbReference type="Pfam" id="PF17667"/>
    </source>
</evidence>
<dbReference type="PANTHER" id="PTHR38248">
    <property type="entry name" value="FUNK1 6"/>
    <property type="match status" value="1"/>
</dbReference>
<name>A0A383UNQ7_BLUHO</name>
<accession>A0A383UNQ7</accession>
<evidence type="ECO:0000313" key="2">
    <source>
        <dbReference type="EMBL" id="SZF01348.1"/>
    </source>
</evidence>
<dbReference type="EMBL" id="UNSH01000036">
    <property type="protein sequence ID" value="SZF01348.1"/>
    <property type="molecule type" value="Genomic_DNA"/>
</dbReference>
<dbReference type="InterPro" id="IPR040976">
    <property type="entry name" value="Pkinase_fungal"/>
</dbReference>
<gene>
    <name evidence="2" type="ORF">BLGHR1_12111</name>
</gene>
<feature type="domain" description="Fungal-type protein kinase" evidence="1">
    <location>
        <begin position="8"/>
        <end position="57"/>
    </location>
</feature>
<reference evidence="2 3" key="1">
    <citation type="submission" date="2017-11" db="EMBL/GenBank/DDBJ databases">
        <authorList>
            <person name="Kracher B."/>
        </authorList>
    </citation>
    <scope>NUCLEOTIDE SEQUENCE [LARGE SCALE GENOMIC DNA]</scope>
    <source>
        <strain evidence="2 3">RACE1</strain>
    </source>
</reference>
<evidence type="ECO:0000313" key="3">
    <source>
        <dbReference type="Proteomes" id="UP000275772"/>
    </source>
</evidence>
<dbReference type="PANTHER" id="PTHR38248:SF2">
    <property type="entry name" value="FUNK1 11"/>
    <property type="match status" value="1"/>
</dbReference>
<protein>
    <recommendedName>
        <fullName evidence="1">Fungal-type protein kinase domain-containing protein</fullName>
    </recommendedName>
</protein>
<dbReference type="AlphaFoldDB" id="A0A383UNQ7"/>
<sequence>MASFRQDKKGKEQRERITGTIKYMALELLKAIKKKENTLKQTYRHDLGSFFYVLTVGCMSYGRESAPEHLHQWSSASTRLEAKGYHIQTQFRKYIINYFTPMFEGIKELAWSLREILFEDKWMGCGTPKEPDVLYDPIIRAFDDTIKKLEDGKVFN</sequence>
<dbReference type="Proteomes" id="UP000275772">
    <property type="component" value="Unassembled WGS sequence"/>
</dbReference>
<dbReference type="VEuPathDB" id="FungiDB:BLGHR1_12111"/>
<organism evidence="2 3">
    <name type="scientific">Blumeria hordei</name>
    <name type="common">Barley powdery mildew</name>
    <name type="synonym">Blumeria graminis f. sp. hordei</name>
    <dbReference type="NCBI Taxonomy" id="2867405"/>
    <lineage>
        <taxon>Eukaryota</taxon>
        <taxon>Fungi</taxon>
        <taxon>Dikarya</taxon>
        <taxon>Ascomycota</taxon>
        <taxon>Pezizomycotina</taxon>
        <taxon>Leotiomycetes</taxon>
        <taxon>Erysiphales</taxon>
        <taxon>Erysiphaceae</taxon>
        <taxon>Blumeria</taxon>
    </lineage>
</organism>